<gene>
    <name evidence="2" type="primary">RAB11A</name>
    <name evidence="2" type="ORF">TWF694_007316</name>
</gene>
<organism evidence="2 3">
    <name type="scientific">Orbilia ellipsospora</name>
    <dbReference type="NCBI Taxonomy" id="2528407"/>
    <lineage>
        <taxon>Eukaryota</taxon>
        <taxon>Fungi</taxon>
        <taxon>Dikarya</taxon>
        <taxon>Ascomycota</taxon>
        <taxon>Pezizomycotina</taxon>
        <taxon>Orbiliomycetes</taxon>
        <taxon>Orbiliales</taxon>
        <taxon>Orbiliaceae</taxon>
        <taxon>Orbilia</taxon>
    </lineage>
</organism>
<dbReference type="EMBL" id="JAVHJO010000003">
    <property type="protein sequence ID" value="KAK6541508.1"/>
    <property type="molecule type" value="Genomic_DNA"/>
</dbReference>
<evidence type="ECO:0000256" key="1">
    <source>
        <dbReference type="SAM" id="MobiDB-lite"/>
    </source>
</evidence>
<reference evidence="2 3" key="1">
    <citation type="submission" date="2019-10" db="EMBL/GenBank/DDBJ databases">
        <authorList>
            <person name="Palmer J.M."/>
        </authorList>
    </citation>
    <scope>NUCLEOTIDE SEQUENCE [LARGE SCALE GENOMIC DNA]</scope>
    <source>
        <strain evidence="2 3">TWF694</strain>
    </source>
</reference>
<dbReference type="PRINTS" id="PR00449">
    <property type="entry name" value="RASTRNSFRMNG"/>
</dbReference>
<name>A0AAV9XHC4_9PEZI</name>
<feature type="region of interest" description="Disordered" evidence="1">
    <location>
        <begin position="1"/>
        <end position="20"/>
    </location>
</feature>
<dbReference type="SMART" id="SM00175">
    <property type="entry name" value="RAB"/>
    <property type="match status" value="1"/>
</dbReference>
<dbReference type="Proteomes" id="UP001365542">
    <property type="component" value="Unassembled WGS sequence"/>
</dbReference>
<dbReference type="PANTHER" id="PTHR47979">
    <property type="entry name" value="DRAB11-RELATED"/>
    <property type="match status" value="1"/>
</dbReference>
<dbReference type="InterPro" id="IPR027417">
    <property type="entry name" value="P-loop_NTPase"/>
</dbReference>
<dbReference type="InterPro" id="IPR001806">
    <property type="entry name" value="Small_GTPase"/>
</dbReference>
<dbReference type="Pfam" id="PF00071">
    <property type="entry name" value="Ras"/>
    <property type="match status" value="1"/>
</dbReference>
<dbReference type="SUPFAM" id="SSF52540">
    <property type="entry name" value="P-loop containing nucleoside triphosphate hydrolases"/>
    <property type="match status" value="1"/>
</dbReference>
<dbReference type="GO" id="GO:0005525">
    <property type="term" value="F:GTP binding"/>
    <property type="evidence" value="ECO:0007669"/>
    <property type="project" value="InterPro"/>
</dbReference>
<evidence type="ECO:0000313" key="3">
    <source>
        <dbReference type="Proteomes" id="UP001365542"/>
    </source>
</evidence>
<dbReference type="AlphaFoldDB" id="A0AAV9XHC4"/>
<keyword evidence="3" id="KW-1185">Reference proteome</keyword>
<dbReference type="InterPro" id="IPR050209">
    <property type="entry name" value="Rab_GTPases_membrane_traffic"/>
</dbReference>
<dbReference type="SMART" id="SM00173">
    <property type="entry name" value="RAS"/>
    <property type="match status" value="1"/>
</dbReference>
<comment type="caution">
    <text evidence="2">The sequence shown here is derived from an EMBL/GenBank/DDBJ whole genome shotgun (WGS) entry which is preliminary data.</text>
</comment>
<protein>
    <submittedName>
        <fullName evidence="2">Ras- protein Rab-11A</fullName>
    </submittedName>
</protein>
<dbReference type="PROSITE" id="PS51419">
    <property type="entry name" value="RAB"/>
    <property type="match status" value="1"/>
</dbReference>
<dbReference type="SMART" id="SM00174">
    <property type="entry name" value="RHO"/>
    <property type="match status" value="1"/>
</dbReference>
<sequence length="211" mass="23780">MSDSKPVEEVPVENVEGENVDEDPDWVTLFFVAMLGDDGVGKTAIKNSIARHIYEPKNPTTSLQYAIKNGEKNLPPDSTISYLKLDSEKWIRLEVWEQPKDTPIKEYDVLRTSSAMFIYDVTNPKSFESIPALVERVRADATRILPSWNHQLMLVGNKWDLKSQGGEMVCSDKAKAFADENGMLFREVSAVDGTGIKESFKALIESIYENM</sequence>
<evidence type="ECO:0000313" key="2">
    <source>
        <dbReference type="EMBL" id="KAK6541508.1"/>
    </source>
</evidence>
<proteinExistence type="predicted"/>
<accession>A0AAV9XHC4</accession>
<dbReference type="GO" id="GO:0003924">
    <property type="term" value="F:GTPase activity"/>
    <property type="evidence" value="ECO:0007669"/>
    <property type="project" value="InterPro"/>
</dbReference>
<dbReference type="Gene3D" id="3.40.50.300">
    <property type="entry name" value="P-loop containing nucleotide triphosphate hydrolases"/>
    <property type="match status" value="1"/>
</dbReference>